<sequence length="65" mass="7785">MKKNKFPKGWDEKRVQKVLAHYELQSEEEAVAEDEAAYEDKKQTFIEIPNELLPEIRELIAHRHH</sequence>
<dbReference type="AlphaFoldDB" id="A0A942A354"/>
<proteinExistence type="predicted"/>
<evidence type="ECO:0000313" key="1">
    <source>
        <dbReference type="EMBL" id="MBS1258841.1"/>
    </source>
</evidence>
<dbReference type="Proteomes" id="UP000722750">
    <property type="component" value="Unassembled WGS sequence"/>
</dbReference>
<name>A0A942A354_9BACT</name>
<evidence type="ECO:0000313" key="2">
    <source>
        <dbReference type="Proteomes" id="UP000722750"/>
    </source>
</evidence>
<accession>A0A942A354</accession>
<dbReference type="EMBL" id="JAANXD010000075">
    <property type="protein sequence ID" value="MBS1258841.1"/>
    <property type="molecule type" value="Genomic_DNA"/>
</dbReference>
<organism evidence="1 2">
    <name type="scientific">Candidatus Scalindua arabica</name>
    <dbReference type="NCBI Taxonomy" id="1127984"/>
    <lineage>
        <taxon>Bacteria</taxon>
        <taxon>Pseudomonadati</taxon>
        <taxon>Planctomycetota</taxon>
        <taxon>Candidatus Brocadiia</taxon>
        <taxon>Candidatus Brocadiales</taxon>
        <taxon>Candidatus Scalinduaceae</taxon>
        <taxon>Candidatus Scalindua</taxon>
    </lineage>
</organism>
<gene>
    <name evidence="1" type="ORF">MAG551_01905</name>
</gene>
<reference evidence="1" key="1">
    <citation type="journal article" date="2021" name="ISME J.">
        <title>Fine-scale metabolic discontinuity in a stratified prokaryote microbiome of a Red Sea deep halocline.</title>
        <authorList>
            <person name="Michoud G."/>
            <person name="Ngugi D.K."/>
            <person name="Barozzi A."/>
            <person name="Merlino G."/>
            <person name="Calleja M.L."/>
            <person name="Delgado-Huertas A."/>
            <person name="Moran X.A.G."/>
            <person name="Daffonchio D."/>
        </authorList>
    </citation>
    <scope>NUCLEOTIDE SEQUENCE</scope>
    <source>
        <strain evidence="1">SuakinDeep_MAG55_1</strain>
    </source>
</reference>
<comment type="caution">
    <text evidence="1">The sequence shown here is derived from an EMBL/GenBank/DDBJ whole genome shotgun (WGS) entry which is preliminary data.</text>
</comment>
<protein>
    <submittedName>
        <fullName evidence="1">Uncharacterized protein</fullName>
    </submittedName>
</protein>